<sequence>MASTLDFVEYVCEQISGAGNITYKKMFGEYGIYCNGKIIGLICDNQFFVKKTVAGAALLSTEEASPYTGAKPHFVIDSLDDRVCLREFIMKTCEELPMPKPKKKKL</sequence>
<reference evidence="2 3" key="1">
    <citation type="submission" date="2017-06" db="EMBL/GenBank/DDBJ databases">
        <authorList>
            <person name="Kim H.J."/>
            <person name="Triplett B.A."/>
        </authorList>
    </citation>
    <scope>NUCLEOTIDE SEQUENCE [LARGE SCALE GENOMIC DNA]</scope>
    <source>
        <strain evidence="2 3">SCA</strain>
    </source>
</reference>
<dbReference type="InterPro" id="IPR007076">
    <property type="entry name" value="TfoX_N"/>
</dbReference>
<gene>
    <name evidence="2" type="ORF">SAMN05446037_103116</name>
</gene>
<evidence type="ECO:0000313" key="3">
    <source>
        <dbReference type="Proteomes" id="UP000198304"/>
    </source>
</evidence>
<dbReference type="Pfam" id="PF04993">
    <property type="entry name" value="TfoX_N"/>
    <property type="match status" value="1"/>
</dbReference>
<dbReference type="RefSeq" id="WP_089284759.1">
    <property type="nucleotide sequence ID" value="NZ_FZOJ01000031.1"/>
</dbReference>
<evidence type="ECO:0000313" key="2">
    <source>
        <dbReference type="EMBL" id="SNS97674.1"/>
    </source>
</evidence>
<dbReference type="Gene3D" id="3.30.1460.30">
    <property type="entry name" value="YgaC/TfoX-N like chaperone"/>
    <property type="match status" value="1"/>
</dbReference>
<accession>A0A239IZ21</accession>
<name>A0A239IZ21_9FIRM</name>
<dbReference type="OrthoDB" id="9803291at2"/>
<protein>
    <submittedName>
        <fullName evidence="2">Transcriptional regulator of competence genes, TfoX/Sxy family</fullName>
    </submittedName>
</protein>
<proteinExistence type="predicted"/>
<dbReference type="SUPFAM" id="SSF159894">
    <property type="entry name" value="YgaC/TfoX-N like"/>
    <property type="match status" value="1"/>
</dbReference>
<keyword evidence="3" id="KW-1185">Reference proteome</keyword>
<evidence type="ECO:0000259" key="1">
    <source>
        <dbReference type="Pfam" id="PF04993"/>
    </source>
</evidence>
<feature type="domain" description="TfoX N-terminal" evidence="1">
    <location>
        <begin position="13"/>
        <end position="72"/>
    </location>
</feature>
<dbReference type="Proteomes" id="UP000198304">
    <property type="component" value="Unassembled WGS sequence"/>
</dbReference>
<dbReference type="AlphaFoldDB" id="A0A239IZ21"/>
<organism evidence="2 3">
    <name type="scientific">Anaerovirgula multivorans</name>
    <dbReference type="NCBI Taxonomy" id="312168"/>
    <lineage>
        <taxon>Bacteria</taxon>
        <taxon>Bacillati</taxon>
        <taxon>Bacillota</taxon>
        <taxon>Clostridia</taxon>
        <taxon>Peptostreptococcales</taxon>
        <taxon>Natronincolaceae</taxon>
        <taxon>Anaerovirgula</taxon>
    </lineage>
</organism>
<dbReference type="EMBL" id="FZOJ01000031">
    <property type="protein sequence ID" value="SNS97674.1"/>
    <property type="molecule type" value="Genomic_DNA"/>
</dbReference>